<evidence type="ECO:0000313" key="1">
    <source>
        <dbReference type="EMBL" id="KAH7853305.1"/>
    </source>
</evidence>
<protein>
    <submittedName>
        <fullName evidence="1">Uncharacterized protein</fullName>
    </submittedName>
</protein>
<dbReference type="Proteomes" id="UP000828048">
    <property type="component" value="Chromosome 11"/>
</dbReference>
<name>A0ACB7YKD4_9ERIC</name>
<reference evidence="1 2" key="1">
    <citation type="journal article" date="2021" name="Hortic Res">
        <title>High-quality reference genome and annotation aids understanding of berry development for evergreen blueberry (Vaccinium darrowii).</title>
        <authorList>
            <person name="Yu J."/>
            <person name="Hulse-Kemp A.M."/>
            <person name="Babiker E."/>
            <person name="Staton M."/>
        </authorList>
    </citation>
    <scope>NUCLEOTIDE SEQUENCE [LARGE SCALE GENOMIC DNA]</scope>
    <source>
        <strain evidence="2">cv. NJ 8807/NJ 8810</strain>
        <tissue evidence="1">Young leaf</tissue>
    </source>
</reference>
<dbReference type="EMBL" id="CM037161">
    <property type="protein sequence ID" value="KAH7853305.1"/>
    <property type="molecule type" value="Genomic_DNA"/>
</dbReference>
<keyword evidence="2" id="KW-1185">Reference proteome</keyword>
<proteinExistence type="predicted"/>
<organism evidence="1 2">
    <name type="scientific">Vaccinium darrowii</name>
    <dbReference type="NCBI Taxonomy" id="229202"/>
    <lineage>
        <taxon>Eukaryota</taxon>
        <taxon>Viridiplantae</taxon>
        <taxon>Streptophyta</taxon>
        <taxon>Embryophyta</taxon>
        <taxon>Tracheophyta</taxon>
        <taxon>Spermatophyta</taxon>
        <taxon>Magnoliopsida</taxon>
        <taxon>eudicotyledons</taxon>
        <taxon>Gunneridae</taxon>
        <taxon>Pentapetalae</taxon>
        <taxon>asterids</taxon>
        <taxon>Ericales</taxon>
        <taxon>Ericaceae</taxon>
        <taxon>Vaccinioideae</taxon>
        <taxon>Vaccinieae</taxon>
        <taxon>Vaccinium</taxon>
    </lineage>
</organism>
<gene>
    <name evidence="1" type="ORF">Vadar_001019</name>
</gene>
<evidence type="ECO:0000313" key="2">
    <source>
        <dbReference type="Proteomes" id="UP000828048"/>
    </source>
</evidence>
<accession>A0ACB7YKD4</accession>
<comment type="caution">
    <text evidence="1">The sequence shown here is derived from an EMBL/GenBank/DDBJ whole genome shotgun (WGS) entry which is preliminary data.</text>
</comment>
<sequence>MWDGNTGNLIMKLELHMNELKLKDIVMNLPRIVSNSNKVLISLCVCKERRTTDDRRFEREEHYRTGPRSKNNRRTQIQP</sequence>